<evidence type="ECO:0000313" key="2">
    <source>
        <dbReference type="Proteomes" id="UP001163603"/>
    </source>
</evidence>
<gene>
    <name evidence="1" type="ORF">Pint_27363</name>
</gene>
<organism evidence="1 2">
    <name type="scientific">Pistacia integerrima</name>
    <dbReference type="NCBI Taxonomy" id="434235"/>
    <lineage>
        <taxon>Eukaryota</taxon>
        <taxon>Viridiplantae</taxon>
        <taxon>Streptophyta</taxon>
        <taxon>Embryophyta</taxon>
        <taxon>Tracheophyta</taxon>
        <taxon>Spermatophyta</taxon>
        <taxon>Magnoliopsida</taxon>
        <taxon>eudicotyledons</taxon>
        <taxon>Gunneridae</taxon>
        <taxon>Pentapetalae</taxon>
        <taxon>rosids</taxon>
        <taxon>malvids</taxon>
        <taxon>Sapindales</taxon>
        <taxon>Anacardiaceae</taxon>
        <taxon>Pistacia</taxon>
    </lineage>
</organism>
<protein>
    <submittedName>
        <fullName evidence="1">Uncharacterized protein</fullName>
    </submittedName>
</protein>
<reference evidence="2" key="1">
    <citation type="journal article" date="2023" name="G3 (Bethesda)">
        <title>Genome assembly and association tests identify interacting loci associated with vigor, precocity, and sex in interspecific pistachio rootstocks.</title>
        <authorList>
            <person name="Palmer W."/>
            <person name="Jacygrad E."/>
            <person name="Sagayaradj S."/>
            <person name="Cavanaugh K."/>
            <person name="Han R."/>
            <person name="Bertier L."/>
            <person name="Beede B."/>
            <person name="Kafkas S."/>
            <person name="Golino D."/>
            <person name="Preece J."/>
            <person name="Michelmore R."/>
        </authorList>
    </citation>
    <scope>NUCLEOTIDE SEQUENCE [LARGE SCALE GENOMIC DNA]</scope>
</reference>
<comment type="caution">
    <text evidence="1">The sequence shown here is derived from an EMBL/GenBank/DDBJ whole genome shotgun (WGS) entry which is preliminary data.</text>
</comment>
<keyword evidence="2" id="KW-1185">Reference proteome</keyword>
<proteinExistence type="predicted"/>
<dbReference type="EMBL" id="CM047740">
    <property type="protein sequence ID" value="KAJ0039651.1"/>
    <property type="molecule type" value="Genomic_DNA"/>
</dbReference>
<dbReference type="Proteomes" id="UP001163603">
    <property type="component" value="Chromosome 5"/>
</dbReference>
<sequence>MVKNVVDACLIDQFMTLKPFSGCMRLVTEKKLLQKWRMFHSFEGIPRGTLCCSPVCGQAFSIGCRKPVHNCNSILTSLVSSSQHFITLS</sequence>
<evidence type="ECO:0000313" key="1">
    <source>
        <dbReference type="EMBL" id="KAJ0039651.1"/>
    </source>
</evidence>
<accession>A0ACC0YML4</accession>
<name>A0ACC0YML4_9ROSI</name>